<dbReference type="Pfam" id="PF13519">
    <property type="entry name" value="VWA_2"/>
    <property type="match status" value="1"/>
</dbReference>
<evidence type="ECO:0000313" key="2">
    <source>
        <dbReference type="EMBL" id="MCT2588270.1"/>
    </source>
</evidence>
<proteinExistence type="predicted"/>
<dbReference type="EMBL" id="JAFFZE010000036">
    <property type="protein sequence ID" value="MCT2588270.1"/>
    <property type="molecule type" value="Genomic_DNA"/>
</dbReference>
<dbReference type="InterPro" id="IPR036465">
    <property type="entry name" value="vWFA_dom_sf"/>
</dbReference>
<feature type="domain" description="VWFA" evidence="1">
    <location>
        <begin position="11"/>
        <end position="194"/>
    </location>
</feature>
<evidence type="ECO:0000313" key="3">
    <source>
        <dbReference type="Proteomes" id="UP001156441"/>
    </source>
</evidence>
<dbReference type="Proteomes" id="UP001156441">
    <property type="component" value="Unassembled WGS sequence"/>
</dbReference>
<organism evidence="2 3">
    <name type="scientific">Actinophytocola gossypii</name>
    <dbReference type="NCBI Taxonomy" id="2812003"/>
    <lineage>
        <taxon>Bacteria</taxon>
        <taxon>Bacillati</taxon>
        <taxon>Actinomycetota</taxon>
        <taxon>Actinomycetes</taxon>
        <taxon>Pseudonocardiales</taxon>
        <taxon>Pseudonocardiaceae</taxon>
    </lineage>
</organism>
<keyword evidence="3" id="KW-1185">Reference proteome</keyword>
<comment type="caution">
    <text evidence="2">The sequence shown here is derived from an EMBL/GenBank/DDBJ whole genome shotgun (WGS) entry which is preliminary data.</text>
</comment>
<reference evidence="2 3" key="1">
    <citation type="submission" date="2021-02" db="EMBL/GenBank/DDBJ databases">
        <title>Actinophytocola xerophila sp. nov., isolated from soil of cotton cropping field.</title>
        <authorList>
            <person name="Huang R."/>
            <person name="Chen X."/>
            <person name="Ge X."/>
            <person name="Liu W."/>
        </authorList>
    </citation>
    <scope>NUCLEOTIDE SEQUENCE [LARGE SCALE GENOMIC DNA]</scope>
    <source>
        <strain evidence="2 3">S1-96</strain>
    </source>
</reference>
<dbReference type="Gene3D" id="3.40.50.410">
    <property type="entry name" value="von Willebrand factor, type A domain"/>
    <property type="match status" value="1"/>
</dbReference>
<dbReference type="PROSITE" id="PS50234">
    <property type="entry name" value="VWFA"/>
    <property type="match status" value="1"/>
</dbReference>
<name>A0ABT2JK52_9PSEU</name>
<protein>
    <submittedName>
        <fullName evidence="2">VWA domain-containing protein</fullName>
    </submittedName>
</protein>
<gene>
    <name evidence="2" type="ORF">JT362_34690</name>
</gene>
<accession>A0ABT2JK52</accession>
<dbReference type="SMART" id="SM00327">
    <property type="entry name" value="VWA"/>
    <property type="match status" value="1"/>
</dbReference>
<dbReference type="RefSeq" id="WP_260196231.1">
    <property type="nucleotide sequence ID" value="NZ_JAFFZE010000036.1"/>
</dbReference>
<sequence length="219" mass="22944">MTSPGRATILPIYVVCDLSGSMRVDGRADAVRDALVALRDAVWLNPVVSDQARIGVVGFAGTATVLLPLCDLATVGELPDLEPGGLTSYGAAFRLLRETVRADTARLAADGYRVFRPLVFFVSDGEPTDRRPDWAAEHARLVGRDGPEIVAFAVGEARAATLAAVATSRCFVARTDVAVRDAIARIGDVVIRSVVASSVTGGQTVVGPAPGAFDELDLL</sequence>
<evidence type="ECO:0000259" key="1">
    <source>
        <dbReference type="PROSITE" id="PS50234"/>
    </source>
</evidence>
<dbReference type="InterPro" id="IPR002035">
    <property type="entry name" value="VWF_A"/>
</dbReference>
<dbReference type="SUPFAM" id="SSF53300">
    <property type="entry name" value="vWA-like"/>
    <property type="match status" value="1"/>
</dbReference>